<dbReference type="InterPro" id="IPR014729">
    <property type="entry name" value="Rossmann-like_a/b/a_fold"/>
</dbReference>
<dbReference type="InterPro" id="IPR052551">
    <property type="entry name" value="UV-DNA_repair_photolyase"/>
</dbReference>
<feature type="coiled-coil region" evidence="1">
    <location>
        <begin position="487"/>
        <end position="514"/>
    </location>
</feature>
<dbReference type="Pfam" id="PF04244">
    <property type="entry name" value="DPRP"/>
    <property type="match status" value="1"/>
</dbReference>
<dbReference type="Gene3D" id="1.10.10.1710">
    <property type="entry name" value="Deoxyribodipyrimidine photolyase-related"/>
    <property type="match status" value="1"/>
</dbReference>
<dbReference type="Gene3D" id="1.25.40.80">
    <property type="match status" value="1"/>
</dbReference>
<dbReference type="InterPro" id="IPR007357">
    <property type="entry name" value="PhrB-like"/>
</dbReference>
<dbReference type="Gene3D" id="3.40.50.620">
    <property type="entry name" value="HUPs"/>
    <property type="match status" value="1"/>
</dbReference>
<reference evidence="3" key="1">
    <citation type="submission" date="2011-02" db="EMBL/GenBank/DDBJ databases">
        <title>The complete genome of Planctomyces brasiliensis DSM 5305.</title>
        <authorList>
            <person name="Lucas S."/>
            <person name="Copeland A."/>
            <person name="Lapidus A."/>
            <person name="Bruce D."/>
            <person name="Goodwin L."/>
            <person name="Pitluck S."/>
            <person name="Kyrpides N."/>
            <person name="Mavromatis K."/>
            <person name="Pagani I."/>
            <person name="Ivanova N."/>
            <person name="Ovchinnikova G."/>
            <person name="Lu M."/>
            <person name="Detter J.C."/>
            <person name="Han C."/>
            <person name="Land M."/>
            <person name="Hauser L."/>
            <person name="Markowitz V."/>
            <person name="Cheng J.-F."/>
            <person name="Hugenholtz P."/>
            <person name="Woyke T."/>
            <person name="Wu D."/>
            <person name="Tindall B."/>
            <person name="Pomrenke H.G."/>
            <person name="Brambilla E."/>
            <person name="Klenk H.-P."/>
            <person name="Eisen J.A."/>
        </authorList>
    </citation>
    <scope>NUCLEOTIDE SEQUENCE [LARGE SCALE GENOMIC DNA]</scope>
    <source>
        <strain evidence="3">ATCC 49424 / DSM 5305 / JCM 21570 / NBRC 103401 / IFAM 1448</strain>
    </source>
</reference>
<dbReference type="KEGG" id="pbs:Plabr_2032"/>
<dbReference type="HOGENOM" id="CLU_031632_1_0_0"/>
<name>F0SIK8_RUBBR</name>
<sequence length="519" mass="60924">MRHLVLVLGDQLDRNSAAFDDFSGNEDSVWMAETPREVTHVWCHKLRIALFFSAMRHFRDELTERDCTVHYHALTRNPSEDFGKSFGEILSRDLKRFKPEKLVVVHPGDYRVLDELKSTADSCDVALEIRSDRHFYSQPEEFAEYAEGKKDLRLEYFYRWLRKKHNILIESDGSPTGGDWNYDHDNRESFNKSGPASGLKPRRFRPDETTQEVIALVESRFADHPGSLEHFDLPVTHTEARTKLREFIKHGLPNFGEFEDAMWTGETYLYHSHLSACLNLKLLNPRECIELAVEAYENGDAPLNSVEGFVRQILGWREFVRGIYWTHMPEYAEKNYFDHDREVPSFFWDGETDMRCVRESMSHVVNHSYAHHIHRLMVLGNLSQTVGVHPLKFHEWHMAMYLDAIDWVSLPNTLGMSQFGDGGIVGTKPYCSSGNYINKMSNFCGECRYNYKKRVGDDACPFTTFYWDFLDRHYDRLKDNRRLNFQIKNLERLRSNNGEELVQIRERADQLRDEWYGES</sequence>
<gene>
    <name evidence="2" type="ordered locus">Plabr_2032</name>
</gene>
<dbReference type="SMR" id="F0SIK8"/>
<dbReference type="OrthoDB" id="5288100at2"/>
<keyword evidence="1" id="KW-0175">Coiled coil</keyword>
<dbReference type="PANTHER" id="PTHR38657">
    <property type="entry name" value="SLR1343 PROTEIN"/>
    <property type="match status" value="1"/>
</dbReference>
<dbReference type="PANTHER" id="PTHR38657:SF1">
    <property type="entry name" value="SLR1343 PROTEIN"/>
    <property type="match status" value="1"/>
</dbReference>
<organism evidence="2 3">
    <name type="scientific">Rubinisphaera brasiliensis (strain ATCC 49424 / DSM 5305 / JCM 21570 / IAM 15109 / NBRC 103401 / IFAM 1448)</name>
    <name type="common">Planctomyces brasiliensis</name>
    <dbReference type="NCBI Taxonomy" id="756272"/>
    <lineage>
        <taxon>Bacteria</taxon>
        <taxon>Pseudomonadati</taxon>
        <taxon>Planctomycetota</taxon>
        <taxon>Planctomycetia</taxon>
        <taxon>Planctomycetales</taxon>
        <taxon>Planctomycetaceae</taxon>
        <taxon>Rubinisphaera</taxon>
    </lineage>
</organism>
<dbReference type="EMBL" id="CP002546">
    <property type="protein sequence ID" value="ADY59636.1"/>
    <property type="molecule type" value="Genomic_DNA"/>
</dbReference>
<accession>F0SIK8</accession>
<dbReference type="AlphaFoldDB" id="F0SIK8"/>
<dbReference type="STRING" id="756272.Plabr_2032"/>
<dbReference type="RefSeq" id="WP_013628361.1">
    <property type="nucleotide sequence ID" value="NC_015174.1"/>
</dbReference>
<protein>
    <submittedName>
        <fullName evidence="2">Deoxyribodipyrimidine photolyase-related protein</fullName>
    </submittedName>
</protein>
<dbReference type="SUPFAM" id="SSF48173">
    <property type="entry name" value="Cryptochrome/photolyase FAD-binding domain"/>
    <property type="match status" value="1"/>
</dbReference>
<evidence type="ECO:0000256" key="1">
    <source>
        <dbReference type="SAM" id="Coils"/>
    </source>
</evidence>
<dbReference type="Proteomes" id="UP000006860">
    <property type="component" value="Chromosome"/>
</dbReference>
<dbReference type="Gene3D" id="1.10.579.10">
    <property type="entry name" value="DNA Cyclobutane Dipyrimidine Photolyase, subunit A, domain 3"/>
    <property type="match status" value="1"/>
</dbReference>
<keyword evidence="3" id="KW-1185">Reference proteome</keyword>
<evidence type="ECO:0000313" key="3">
    <source>
        <dbReference type="Proteomes" id="UP000006860"/>
    </source>
</evidence>
<proteinExistence type="predicted"/>
<dbReference type="InterPro" id="IPR036134">
    <property type="entry name" value="Crypto/Photolyase_FAD-like_sf"/>
</dbReference>
<evidence type="ECO:0000313" key="2">
    <source>
        <dbReference type="EMBL" id="ADY59636.1"/>
    </source>
</evidence>
<dbReference type="eggNOG" id="COG3046">
    <property type="taxonomic scope" value="Bacteria"/>
</dbReference>